<evidence type="ECO:0000313" key="5">
    <source>
        <dbReference type="Proteomes" id="UP001239994"/>
    </source>
</evidence>
<feature type="region of interest" description="Disordered" evidence="2">
    <location>
        <begin position="436"/>
        <end position="460"/>
    </location>
</feature>
<reference evidence="4" key="1">
    <citation type="submission" date="2023-03" db="EMBL/GenBank/DDBJ databases">
        <title>Electrophorus voltai genome.</title>
        <authorList>
            <person name="Bian C."/>
        </authorList>
    </citation>
    <scope>NUCLEOTIDE SEQUENCE</scope>
    <source>
        <strain evidence="4">CB-2022</strain>
        <tissue evidence="4">Muscle</tissue>
    </source>
</reference>
<name>A0AAD8YVF4_9TELE</name>
<accession>A0AAD8YVF4</accession>
<dbReference type="InterPro" id="IPR012677">
    <property type="entry name" value="Nucleotide-bd_a/b_plait_sf"/>
</dbReference>
<organism evidence="4 5">
    <name type="scientific">Electrophorus voltai</name>
    <dbReference type="NCBI Taxonomy" id="2609070"/>
    <lineage>
        <taxon>Eukaryota</taxon>
        <taxon>Metazoa</taxon>
        <taxon>Chordata</taxon>
        <taxon>Craniata</taxon>
        <taxon>Vertebrata</taxon>
        <taxon>Euteleostomi</taxon>
        <taxon>Actinopterygii</taxon>
        <taxon>Neopterygii</taxon>
        <taxon>Teleostei</taxon>
        <taxon>Ostariophysi</taxon>
        <taxon>Gymnotiformes</taxon>
        <taxon>Gymnotoidei</taxon>
        <taxon>Gymnotidae</taxon>
        <taxon>Electrophorus</taxon>
    </lineage>
</organism>
<evidence type="ECO:0000256" key="1">
    <source>
        <dbReference type="PROSITE-ProRule" id="PRU00176"/>
    </source>
</evidence>
<protein>
    <recommendedName>
        <fullName evidence="3">RRM domain-containing protein</fullName>
    </recommendedName>
</protein>
<feature type="domain" description="RRM" evidence="3">
    <location>
        <begin position="517"/>
        <end position="559"/>
    </location>
</feature>
<feature type="region of interest" description="Disordered" evidence="2">
    <location>
        <begin position="201"/>
        <end position="281"/>
    </location>
</feature>
<dbReference type="Pfam" id="PF00076">
    <property type="entry name" value="RRM_1"/>
    <property type="match status" value="1"/>
</dbReference>
<dbReference type="InterPro" id="IPR035979">
    <property type="entry name" value="RBD_domain_sf"/>
</dbReference>
<dbReference type="GO" id="GO:0003723">
    <property type="term" value="F:RNA binding"/>
    <property type="evidence" value="ECO:0007669"/>
    <property type="project" value="UniProtKB-UniRule"/>
</dbReference>
<dbReference type="Gene3D" id="3.30.70.330">
    <property type="match status" value="1"/>
</dbReference>
<evidence type="ECO:0000256" key="2">
    <source>
        <dbReference type="SAM" id="MobiDB-lite"/>
    </source>
</evidence>
<dbReference type="SUPFAM" id="SSF54928">
    <property type="entry name" value="RNA-binding domain, RBD"/>
    <property type="match status" value="1"/>
</dbReference>
<dbReference type="EMBL" id="JAROKS010000023">
    <property type="protein sequence ID" value="KAK1787446.1"/>
    <property type="molecule type" value="Genomic_DNA"/>
</dbReference>
<sequence length="1037" mass="113230">MLSSIEQSARHGWGYRPRSLSQVPVATGCGYGYGARHPGIRHPSPQASYLPRSSLSSFAEKAIYGRSLTPVKLAPPDSERTLWHQLSIPEQGVAIPVRFSLLIGEQAHWNRPPPATVDTRRPPILQNIKTYLHCVHSGGESDCPDIILDLRRSRESWTGLVWFVVDCHSQGQGCPGLWVTCVLILVSCLRTSSREVRQHRCPDPKILGRGPRPLSVSSPEAEGTTPRIFLGGPEAVKPGPRRTEGHQDNQKEGGRVEPVGSPQRTRQSDWKGLPKASEANRLRDALRAAGERRTIRGSTSGIEADVHPRVSGHRHVEAPAGTAGATLCGAYRTAPREAGKLPLPCWRHLARMVLGGNRALQCCVVFTCTPRPEVRVHWTDASGAAPLGRGFCHGTLASRESRGLTRHLQWESFPSGTLCNSRVTSRGPWGFHQTTTYGGLPKDGLPPGTSEDSANDCRHTRSPPPKLIAAKMATLTNGQVDGTVHGAASTNGLVNGISHSHGPASCATIPMKDHDAIKLFIGQIPRNLDEKDLRPLFEEFGKIYELTVLKDRFTGMHKGPPALTLQLLRGSFSPLVLVAHSLSLSLRRLFVGSQTALGGGISAVWPTATLKLPALALNGEDRGFSAAVEAGRRDSKRFCSPSPSVKARILAHIKLAAQGTLRVVVFNELLVLNLGGGSLQTRVALPFGQAFAFPRDFHKHEDFIVCCTAEISRVPRELGSNFSLADHGCINVTGNNLLPEPGVWLASPTPPNPPPSLAHMPRGLPFLWICADVGHEEPALCVTDGRTLDRKTHKGRVRKGRCQASDGHHHLGMIRWTGSTARRLVKRLYTLLPWGEDVGWGAALSADGGLWIKKSIRCALCNSHVLFHRPAYVLMWSREMESWSPEGDLPLHRVKGEVEWVKEFLINQRMGRIRLDKLFSLACWSRHAAETLDERSAALTFLTDKMTMKVRWARLKYKRPGGLFSSRLSSPLPSARLGSAPLWSHPGLTLSSGLAGTESPTDEMTSVSLTFFPMHHGSKVRVSPIATSEALVCHSYA</sequence>
<keyword evidence="1" id="KW-0694">RNA-binding</keyword>
<comment type="caution">
    <text evidence="4">The sequence shown here is derived from an EMBL/GenBank/DDBJ whole genome shotgun (WGS) entry which is preliminary data.</text>
</comment>
<proteinExistence type="predicted"/>
<dbReference type="AlphaFoldDB" id="A0AAD8YVF4"/>
<dbReference type="InterPro" id="IPR000504">
    <property type="entry name" value="RRM_dom"/>
</dbReference>
<feature type="compositionally biased region" description="Basic and acidic residues" evidence="2">
    <location>
        <begin position="241"/>
        <end position="255"/>
    </location>
</feature>
<evidence type="ECO:0000313" key="4">
    <source>
        <dbReference type="EMBL" id="KAK1787446.1"/>
    </source>
</evidence>
<evidence type="ECO:0000259" key="3">
    <source>
        <dbReference type="PROSITE" id="PS50102"/>
    </source>
</evidence>
<dbReference type="PROSITE" id="PS50102">
    <property type="entry name" value="RRM"/>
    <property type="match status" value="1"/>
</dbReference>
<dbReference type="Proteomes" id="UP001239994">
    <property type="component" value="Unassembled WGS sequence"/>
</dbReference>
<keyword evidence="5" id="KW-1185">Reference proteome</keyword>
<gene>
    <name evidence="4" type="ORF">P4O66_002924</name>
</gene>